<evidence type="ECO:0000313" key="6">
    <source>
        <dbReference type="EMBL" id="MSS85175.1"/>
    </source>
</evidence>
<feature type="compositionally biased region" description="Basic and acidic residues" evidence="1">
    <location>
        <begin position="58"/>
        <end position="69"/>
    </location>
</feature>
<evidence type="ECO:0000259" key="4">
    <source>
        <dbReference type="PROSITE" id="PS50022"/>
    </source>
</evidence>
<dbReference type="GO" id="GO:0005829">
    <property type="term" value="C:cytosol"/>
    <property type="evidence" value="ECO:0007669"/>
    <property type="project" value="TreeGrafter"/>
</dbReference>
<feature type="domain" description="F5/8 type C" evidence="4">
    <location>
        <begin position="63"/>
        <end position="211"/>
    </location>
</feature>
<dbReference type="InterPro" id="IPR000601">
    <property type="entry name" value="PKD_dom"/>
</dbReference>
<dbReference type="GO" id="GO:0005524">
    <property type="term" value="F:ATP binding"/>
    <property type="evidence" value="ECO:0007669"/>
    <property type="project" value="UniProtKB-KW"/>
</dbReference>
<dbReference type="SUPFAM" id="SSF49785">
    <property type="entry name" value="Galactose-binding domain-like"/>
    <property type="match status" value="1"/>
</dbReference>
<keyword evidence="6" id="KW-0067">ATP-binding</keyword>
<dbReference type="EMBL" id="VULO01000013">
    <property type="protein sequence ID" value="MSS85175.1"/>
    <property type="molecule type" value="Genomic_DNA"/>
</dbReference>
<dbReference type="InterPro" id="IPR008928">
    <property type="entry name" value="6-hairpin_glycosidase_sf"/>
</dbReference>
<evidence type="ECO:0000256" key="2">
    <source>
        <dbReference type="SAM" id="Phobius"/>
    </source>
</evidence>
<gene>
    <name evidence="6" type="ORF">FYJ24_10485</name>
</gene>
<dbReference type="InterPro" id="IPR000421">
    <property type="entry name" value="FA58C"/>
</dbReference>
<feature type="region of interest" description="Disordered" evidence="1">
    <location>
        <begin position="1904"/>
        <end position="1940"/>
    </location>
</feature>
<keyword evidence="6" id="KW-0547">Nucleotide-binding</keyword>
<feature type="chain" id="PRO_5027096018" evidence="3">
    <location>
        <begin position="32"/>
        <end position="1971"/>
    </location>
</feature>
<dbReference type="InterPro" id="IPR035986">
    <property type="entry name" value="PKD_dom_sf"/>
</dbReference>
<dbReference type="InterPro" id="IPR012939">
    <property type="entry name" value="Glyco_hydro_92"/>
</dbReference>
<evidence type="ECO:0000256" key="3">
    <source>
        <dbReference type="SAM" id="SignalP"/>
    </source>
</evidence>
<feature type="region of interest" description="Disordered" evidence="1">
    <location>
        <begin position="39"/>
        <end position="69"/>
    </location>
</feature>
<dbReference type="NCBIfam" id="TIGR01180">
    <property type="entry name" value="aman2_put"/>
    <property type="match status" value="1"/>
</dbReference>
<dbReference type="Proteomes" id="UP000470875">
    <property type="component" value="Unassembled WGS sequence"/>
</dbReference>
<dbReference type="Gene3D" id="2.60.120.260">
    <property type="entry name" value="Galactose-binding domain-like"/>
    <property type="match status" value="2"/>
</dbReference>
<proteinExistence type="predicted"/>
<comment type="caution">
    <text evidence="6">The sequence shown here is derived from an EMBL/GenBank/DDBJ whole genome shotgun (WGS) entry which is preliminary data.</text>
</comment>
<dbReference type="Gene3D" id="3.30.2080.10">
    <property type="entry name" value="GH92 mannosidase domain"/>
    <property type="match status" value="1"/>
</dbReference>
<dbReference type="InterPro" id="IPR041371">
    <property type="entry name" value="GH92_N"/>
</dbReference>
<dbReference type="GO" id="GO:0005975">
    <property type="term" value="P:carbohydrate metabolic process"/>
    <property type="evidence" value="ECO:0007669"/>
    <property type="project" value="InterPro"/>
</dbReference>
<dbReference type="GO" id="GO:0000224">
    <property type="term" value="F:peptide-N4-(N-acetyl-beta-glucosaminyl)asparagine amidase activity"/>
    <property type="evidence" value="ECO:0007669"/>
    <property type="project" value="TreeGrafter"/>
</dbReference>
<evidence type="ECO:0000259" key="5">
    <source>
        <dbReference type="PROSITE" id="PS50093"/>
    </source>
</evidence>
<dbReference type="Pfam" id="PF07971">
    <property type="entry name" value="Glyco_hydro_92"/>
    <property type="match status" value="1"/>
</dbReference>
<organism evidence="6 7">
    <name type="scientific">Scrofimicrobium canadense</name>
    <dbReference type="NCBI Taxonomy" id="2652290"/>
    <lineage>
        <taxon>Bacteria</taxon>
        <taxon>Bacillati</taxon>
        <taxon>Actinomycetota</taxon>
        <taxon>Actinomycetes</taxon>
        <taxon>Actinomycetales</taxon>
        <taxon>Actinomycetaceae</taxon>
        <taxon>Scrofimicrobium</taxon>
    </lineage>
</organism>
<feature type="transmembrane region" description="Helical" evidence="2">
    <location>
        <begin position="1943"/>
        <end position="1964"/>
    </location>
</feature>
<dbReference type="Gene3D" id="2.70.98.10">
    <property type="match status" value="1"/>
</dbReference>
<dbReference type="Gene3D" id="2.60.40.10">
    <property type="entry name" value="Immunoglobulins"/>
    <property type="match status" value="1"/>
</dbReference>
<keyword evidence="2" id="KW-0472">Membrane</keyword>
<dbReference type="InterPro" id="IPR005887">
    <property type="entry name" value="GH92_a_mannosidase_put"/>
</dbReference>
<dbReference type="Gene3D" id="1.20.1610.10">
    <property type="entry name" value="alpha-1,2-mannosidases domains"/>
    <property type="match status" value="1"/>
</dbReference>
<dbReference type="Gene3D" id="1.20.1050.60">
    <property type="entry name" value="alpha-1,2-mannosidase"/>
    <property type="match status" value="1"/>
</dbReference>
<dbReference type="InterPro" id="IPR008979">
    <property type="entry name" value="Galactose-bd-like_sf"/>
</dbReference>
<keyword evidence="2" id="KW-0812">Transmembrane</keyword>
<keyword evidence="2" id="KW-1133">Transmembrane helix</keyword>
<sequence>MRETGYRKRFPKAAIGTLATAAIAMSGMVMGAPASYATPSNEWSTSFEEGEPQIDGGRYSDPENITGERARPGSLLRKIVSVAASGENAPNETKEMLADGDKSTKWLVFSGADQWVSYTLDEPASIASYTLTSGGDAPERDPKHFRVEASNDGTNWETIDEQTNASWNGRGATNEYELGTPSAAFPYWRIYVVSNRGASIIQIADWELFTPSDDEPEASDLALETSDGPTAALNAKTRVGFTGLKSAKYSARHLADGPAKSEVFVHKDVNVTLDGDSELSYKIFPTLDANLDNASTFVGVDLLFNDGSRLSESGLKDIYGYDANAKSWGGSNLLVPAEWNSVRVDVSSLAGKTVKDVIFVYDNDSGSSDSQIQGWLDDVSIAPADRLDRSNPDGLVSFVDTRRGTNASGGYSRGLNIPAVSVPNGFNFVTPMTQGSSTGELYKYHKDNNVNNRPALVAIGVSHETSIWMGDRNQLAVMPSLQSDPSASFNDRRLSFSHDNETARPDIYEVTFDNGLNAKVTPDDHSVIYHFDFGQDFGSVILDQVGGQANEANLNIDAGSGAVTGWVDHGSGLSVGRSRMFVYGVFDQPISSSGAGNGRENSVSASFTDLPENTVELRLATSFISQDQAQRNLELEVAQASFDQVKAQATKAWNKRLGVVTVNSDASDHELVTLYSNLYRLNMYPNSQHENTGSADSPVWMHASPVAAKNGQASDTQTNAAVVEGKIYVNNGFWDTYRTAWPLYSLLYPEIANELIDGFVQQYREGGWISRWSSPGYANLMTGTSSDVSFAEAYITGALDPELALEAYQAALRNATVLPVKSENVSDAGAVGRKGIDTGIFLGYTSSATGQSVSWGMEGFINDFGLGHMAEKLSTDPAIIAAHPEMVGQLKEEAAYFQDRATNYVNMFNPEVVLPNPHGEDLHGAFASRNASGSFEQGEDFDIKDWGGAYTEGSGWTFAYHAFFDVDGMAALYSKANGYDETSNEAILSTLDAFFGQPDWHSTNNSSGIHEAREARDVRMGMLGISNQIAYHIPYIYAAAGRPSSTQEIVREVLQRIFQGADIGQGYIGDEDNGAYSSWYVFSALGFYPRQVGSGEYTIGSPLFDSVTLWKGSERELTLNAPGTHAGNIYVAGVNANGTELRDAVLPGELVRSGGSIDFAMSATPTSWGERVISAEVPQPMKDVSGAGLGTLTSEDATSVAALVDNTSRSTVTFNSSEATLVWKSAVGPVALKGYTITSGTGNSPSSWTLEGSNDNGLTWTQIDSRSNQSFTWQTQTRPFMLADTESESHAWYRLVLSSVAEDFSLAEIELFGAAAAGDLTVSPASTISVRTDQEISDALANISGGSGDFSVELTSPGISELPGAAVNPNGVGGWHVTAPGLRFAEPGVYDIIITVTDNDGGVVASEKVRIEVQRVNSFEGSFTHTCITDIGAGQANCDGQGWQFGREDLVNAGYRAGETVLINGLHFALPAPEPGTPDHVTDEGQDVYLDIPEGATQLALLGTATESKQSGSVTVVYSDGTQQQYDVEFADWVGGAQQEGALFQVPGRYNGTSESHDGKKSAMYMSAVLPLLGENAEGETIHPVKIVMPKSENGEYIRGRMHIFAYGTDVEPVLIKPLDVVGADSAEAVAGEESEFVLANASGGSLDQGRGIALVNWGDGSALSSAQLVAEDGVTEVQATHRYAEAGEYEVAVVVDDGRMSKTVYVPVTVKNASGPVYSPAIEVPASILAGETFAVIGVGFAPGENVTVSLGGGEQLAQTQGIADSNGNLPAVNLTVPTDTSEGTYPVEAIGNVSQIVAQGQIAVTVPVSYTPTISVPAVVAAGDALAVDGSGFASGESVTVSMVKSQSRTGGEEIVTVTANADANGAFSSVMLDVPQTLEAGDYTVIAVGAQSQIPVLADVSVTVPGGPVDPDDPDNPGSGGNAPDPGETNKPGGELSSTGATIGIVVGLSVLAALAGVAALRSRKRLN</sequence>
<dbReference type="InterPro" id="IPR022409">
    <property type="entry name" value="PKD/Chitinase_dom"/>
</dbReference>
<dbReference type="PANTHER" id="PTHR12143">
    <property type="entry name" value="PEPTIDE N-GLYCANASE PNGASE -RELATED"/>
    <property type="match status" value="1"/>
</dbReference>
<dbReference type="SUPFAM" id="SSF49299">
    <property type="entry name" value="PKD domain"/>
    <property type="match status" value="1"/>
</dbReference>
<dbReference type="PROSITE" id="PS50022">
    <property type="entry name" value="FA58C_3"/>
    <property type="match status" value="1"/>
</dbReference>
<keyword evidence="3" id="KW-0732">Signal</keyword>
<dbReference type="RefSeq" id="WP_154546201.1">
    <property type="nucleotide sequence ID" value="NZ_VULO01000013.1"/>
</dbReference>
<reference evidence="6 7" key="1">
    <citation type="submission" date="2019-08" db="EMBL/GenBank/DDBJ databases">
        <title>In-depth cultivation of the pig gut microbiome towards novel bacterial diversity and tailored functional studies.</title>
        <authorList>
            <person name="Wylensek D."/>
            <person name="Hitch T.C.A."/>
            <person name="Clavel T."/>
        </authorList>
    </citation>
    <scope>NUCLEOTIDE SEQUENCE [LARGE SCALE GENOMIC DNA]</scope>
    <source>
        <strain evidence="6 7">WB03_NA08</strain>
    </source>
</reference>
<dbReference type="PANTHER" id="PTHR12143:SF43">
    <property type="entry name" value="PUTATIVE-RELATED"/>
    <property type="match status" value="1"/>
</dbReference>
<protein>
    <submittedName>
        <fullName evidence="6">ATP-binding protein</fullName>
    </submittedName>
</protein>
<dbReference type="Pfam" id="PF17678">
    <property type="entry name" value="Glyco_hydro_92N"/>
    <property type="match status" value="1"/>
</dbReference>
<dbReference type="GO" id="GO:0006516">
    <property type="term" value="P:glycoprotein catabolic process"/>
    <property type="evidence" value="ECO:0007669"/>
    <property type="project" value="TreeGrafter"/>
</dbReference>
<evidence type="ECO:0000313" key="7">
    <source>
        <dbReference type="Proteomes" id="UP000470875"/>
    </source>
</evidence>
<dbReference type="InterPro" id="IPR013783">
    <property type="entry name" value="Ig-like_fold"/>
</dbReference>
<dbReference type="SMART" id="SM00089">
    <property type="entry name" value="PKD"/>
    <property type="match status" value="2"/>
</dbReference>
<dbReference type="InterPro" id="IPR050883">
    <property type="entry name" value="PNGase"/>
</dbReference>
<dbReference type="InterPro" id="IPR014718">
    <property type="entry name" value="GH-type_carb-bd"/>
</dbReference>
<dbReference type="SUPFAM" id="SSF48208">
    <property type="entry name" value="Six-hairpin glycosidases"/>
    <property type="match status" value="1"/>
</dbReference>
<accession>A0A6N7W7E3</accession>
<name>A0A6N7W7E3_9ACTO</name>
<dbReference type="Pfam" id="PF00754">
    <property type="entry name" value="F5_F8_type_C"/>
    <property type="match status" value="1"/>
</dbReference>
<feature type="signal peptide" evidence="3">
    <location>
        <begin position="1"/>
        <end position="31"/>
    </location>
</feature>
<dbReference type="GO" id="GO:0030246">
    <property type="term" value="F:carbohydrate binding"/>
    <property type="evidence" value="ECO:0007669"/>
    <property type="project" value="InterPro"/>
</dbReference>
<evidence type="ECO:0000256" key="1">
    <source>
        <dbReference type="SAM" id="MobiDB-lite"/>
    </source>
</evidence>
<feature type="domain" description="PKD" evidence="5">
    <location>
        <begin position="1657"/>
        <end position="1718"/>
    </location>
</feature>
<dbReference type="PROSITE" id="PS50093">
    <property type="entry name" value="PKD"/>
    <property type="match status" value="1"/>
</dbReference>
<keyword evidence="7" id="KW-1185">Reference proteome</keyword>